<evidence type="ECO:0000256" key="6">
    <source>
        <dbReference type="ARBA" id="ARBA00022670"/>
    </source>
</evidence>
<evidence type="ECO:0000256" key="3">
    <source>
        <dbReference type="ARBA" id="ARBA00007164"/>
    </source>
</evidence>
<dbReference type="Gene3D" id="3.40.710.10">
    <property type="entry name" value="DD-peptidase/beta-lactamase superfamily"/>
    <property type="match status" value="1"/>
</dbReference>
<dbReference type="Gene3D" id="2.60.410.10">
    <property type="entry name" value="D-Ala-D-Ala carboxypeptidase, C-terminal domain"/>
    <property type="match status" value="1"/>
</dbReference>
<evidence type="ECO:0000256" key="14">
    <source>
        <dbReference type="PIRSR" id="PIRSR618044-2"/>
    </source>
</evidence>
<comment type="catalytic activity">
    <reaction evidence="12">
        <text>Preferential cleavage: (Ac)2-L-Lys-D-Ala-|-D-Ala. Also transpeptidation of peptidyl-alanyl moieties that are N-acyl substituents of D-alanine.</text>
        <dbReference type="EC" id="3.4.16.4"/>
    </reaction>
</comment>
<evidence type="ECO:0000313" key="19">
    <source>
        <dbReference type="Proteomes" id="UP000682134"/>
    </source>
</evidence>
<comment type="similarity">
    <text evidence="3 15">Belongs to the peptidase S11 family.</text>
</comment>
<evidence type="ECO:0000256" key="7">
    <source>
        <dbReference type="ARBA" id="ARBA00022729"/>
    </source>
</evidence>
<dbReference type="SUPFAM" id="SSF56601">
    <property type="entry name" value="beta-lactamase/transpeptidase-like"/>
    <property type="match status" value="1"/>
</dbReference>
<organism evidence="18 19">
    <name type="scientific">Gottfriedia endophytica</name>
    <dbReference type="NCBI Taxonomy" id="2820819"/>
    <lineage>
        <taxon>Bacteria</taxon>
        <taxon>Bacillati</taxon>
        <taxon>Bacillota</taxon>
        <taxon>Bacilli</taxon>
        <taxon>Bacillales</taxon>
        <taxon>Bacillaceae</taxon>
        <taxon>Gottfriedia</taxon>
    </lineage>
</organism>
<evidence type="ECO:0000256" key="15">
    <source>
        <dbReference type="RuleBase" id="RU004016"/>
    </source>
</evidence>
<feature type="signal peptide" evidence="16">
    <location>
        <begin position="1"/>
        <end position="37"/>
    </location>
</feature>
<evidence type="ECO:0000256" key="16">
    <source>
        <dbReference type="SAM" id="SignalP"/>
    </source>
</evidence>
<feature type="active site" description="Proton acceptor" evidence="13">
    <location>
        <position position="76"/>
    </location>
</feature>
<dbReference type="EMBL" id="JAGIYQ010000024">
    <property type="protein sequence ID" value="MBP0727318.1"/>
    <property type="molecule type" value="Genomic_DNA"/>
</dbReference>
<evidence type="ECO:0000256" key="8">
    <source>
        <dbReference type="ARBA" id="ARBA00022801"/>
    </source>
</evidence>
<comment type="pathway">
    <text evidence="2">Cell wall biogenesis; peptidoglycan biosynthesis.</text>
</comment>
<comment type="caution">
    <text evidence="18">The sequence shown here is derived from an EMBL/GenBank/DDBJ whole genome shotgun (WGS) entry which is preliminary data.</text>
</comment>
<dbReference type="InterPro" id="IPR012907">
    <property type="entry name" value="Peptidase_S11_C"/>
</dbReference>
<evidence type="ECO:0000313" key="18">
    <source>
        <dbReference type="EMBL" id="MBP0727318.1"/>
    </source>
</evidence>
<comment type="function">
    <text evidence="1">Removes C-terminal D-alanyl residues from sugar-peptide cell wall precursors.</text>
</comment>
<dbReference type="Pfam" id="PF00768">
    <property type="entry name" value="Peptidase_S11"/>
    <property type="match status" value="1"/>
</dbReference>
<feature type="active site" evidence="13">
    <location>
        <position position="137"/>
    </location>
</feature>
<feature type="chain" id="PRO_5037176317" description="serine-type D-Ala-D-Ala carboxypeptidase" evidence="16">
    <location>
        <begin position="38"/>
        <end position="448"/>
    </location>
</feature>
<feature type="domain" description="Peptidase S11 D-Ala-D-Ala carboxypeptidase A C-terminal" evidence="17">
    <location>
        <begin position="312"/>
        <end position="418"/>
    </location>
</feature>
<gene>
    <name evidence="18" type="ORF">J5Y03_19435</name>
</gene>
<keyword evidence="8" id="KW-0378">Hydrolase</keyword>
<dbReference type="GO" id="GO:0009002">
    <property type="term" value="F:serine-type D-Ala-D-Ala carboxypeptidase activity"/>
    <property type="evidence" value="ECO:0007669"/>
    <property type="project" value="UniProtKB-EC"/>
</dbReference>
<reference evidence="18" key="1">
    <citation type="submission" date="2021-04" db="EMBL/GenBank/DDBJ databases">
        <title>Genome seq and assembly of Bacillus sp.</title>
        <authorList>
            <person name="Chhetri G."/>
        </authorList>
    </citation>
    <scope>NUCLEOTIDE SEQUENCE</scope>
    <source>
        <strain evidence="18">RG28</strain>
    </source>
</reference>
<evidence type="ECO:0000256" key="13">
    <source>
        <dbReference type="PIRSR" id="PIRSR618044-1"/>
    </source>
</evidence>
<dbReference type="Proteomes" id="UP000682134">
    <property type="component" value="Unassembled WGS sequence"/>
</dbReference>
<dbReference type="GO" id="GO:0006508">
    <property type="term" value="P:proteolysis"/>
    <property type="evidence" value="ECO:0007669"/>
    <property type="project" value="UniProtKB-KW"/>
</dbReference>
<dbReference type="RefSeq" id="WP_209407667.1">
    <property type="nucleotide sequence ID" value="NZ_JAGIYQ010000024.1"/>
</dbReference>
<dbReference type="InterPro" id="IPR018044">
    <property type="entry name" value="Peptidase_S11"/>
</dbReference>
<keyword evidence="10" id="KW-0573">Peptidoglycan synthesis</keyword>
<accession>A0A940NYA8</accession>
<keyword evidence="6" id="KW-0645">Protease</keyword>
<dbReference type="GO" id="GO:0009252">
    <property type="term" value="P:peptidoglycan biosynthetic process"/>
    <property type="evidence" value="ECO:0007669"/>
    <property type="project" value="UniProtKB-KW"/>
</dbReference>
<keyword evidence="5 18" id="KW-0121">Carboxypeptidase</keyword>
<dbReference type="PANTHER" id="PTHR21581:SF11">
    <property type="entry name" value="D-ALANYL-D-ALANINE CARBOXYPEPTIDASE DACA"/>
    <property type="match status" value="1"/>
</dbReference>
<evidence type="ECO:0000256" key="2">
    <source>
        <dbReference type="ARBA" id="ARBA00004752"/>
    </source>
</evidence>
<dbReference type="AlphaFoldDB" id="A0A940NYA8"/>
<feature type="binding site" evidence="14">
    <location>
        <position position="262"/>
    </location>
    <ligand>
        <name>substrate</name>
    </ligand>
</feature>
<dbReference type="PANTHER" id="PTHR21581">
    <property type="entry name" value="D-ALANYL-D-ALANINE CARBOXYPEPTIDASE"/>
    <property type="match status" value="1"/>
</dbReference>
<protein>
    <recommendedName>
        <fullName evidence="4">serine-type D-Ala-D-Ala carboxypeptidase</fullName>
        <ecNumber evidence="4">3.4.16.4</ecNumber>
    </recommendedName>
</protein>
<dbReference type="InterPro" id="IPR012338">
    <property type="entry name" value="Beta-lactam/transpept-like"/>
</dbReference>
<dbReference type="SMART" id="SM00936">
    <property type="entry name" value="PBP5_C"/>
    <property type="match status" value="1"/>
</dbReference>
<keyword evidence="11" id="KW-0961">Cell wall biogenesis/degradation</keyword>
<evidence type="ECO:0000256" key="10">
    <source>
        <dbReference type="ARBA" id="ARBA00022984"/>
    </source>
</evidence>
<proteinExistence type="inferred from homology"/>
<dbReference type="SUPFAM" id="SSF69189">
    <property type="entry name" value="Penicillin-binding protein associated domain"/>
    <property type="match status" value="1"/>
</dbReference>
<dbReference type="EC" id="3.4.16.4" evidence="4"/>
<evidence type="ECO:0000256" key="12">
    <source>
        <dbReference type="ARBA" id="ARBA00034000"/>
    </source>
</evidence>
<evidence type="ECO:0000256" key="11">
    <source>
        <dbReference type="ARBA" id="ARBA00023316"/>
    </source>
</evidence>
<keyword evidence="9" id="KW-0133">Cell shape</keyword>
<keyword evidence="7 16" id="KW-0732">Signal</keyword>
<evidence type="ECO:0000256" key="1">
    <source>
        <dbReference type="ARBA" id="ARBA00003217"/>
    </source>
</evidence>
<feature type="active site" description="Acyl-ester intermediate" evidence="13">
    <location>
        <position position="73"/>
    </location>
</feature>
<evidence type="ECO:0000256" key="5">
    <source>
        <dbReference type="ARBA" id="ARBA00022645"/>
    </source>
</evidence>
<dbReference type="InterPro" id="IPR001967">
    <property type="entry name" value="Peptidase_S11_N"/>
</dbReference>
<evidence type="ECO:0000256" key="9">
    <source>
        <dbReference type="ARBA" id="ARBA00022960"/>
    </source>
</evidence>
<evidence type="ECO:0000259" key="17">
    <source>
        <dbReference type="SMART" id="SM00936"/>
    </source>
</evidence>
<dbReference type="PRINTS" id="PR00725">
    <property type="entry name" value="DADACBPTASE1"/>
</dbReference>
<dbReference type="GO" id="GO:0071555">
    <property type="term" value="P:cell wall organization"/>
    <property type="evidence" value="ECO:0007669"/>
    <property type="project" value="UniProtKB-KW"/>
</dbReference>
<sequence length="448" mass="48591">MKNSGGKDVNVKKIVNKIVIFALTLALIIPVSSSAFAAEDTLGVNAKAAILVDANSGKILYEKNQDTPLPIASMTKMMMEYIVLEDIKEGKITWDQKTTISPYAYKISQNRGLSNVPLELGGQYTIKELYEASAIYSADGATIALAEALGGSEKNFVKMMSDKADQLQLGQYTFVNATGLVNQDLMGMQPPGTDVNAENYMSAKGVAKLAYYLIKDYPEVLQTASIPHKIFQEGGKYPIKMDNWNWMLPGLVFSYPGMDGLKTGSTSSAGYCFTGTAKRGDQRFISVVMGADSYNARFAETKKMMDYGFSNFEPLTLVNQGQTVKGHSTAPVLKGKDTEVKVVAKEPVTIEIKHGDAKNYKATINLSGNAVDKDGNVLAPVKKGTKVGTIDITSKNNDDLGYVTDHASDLVTAHSVDKANWFVLSFRAIGSFFGNVWHGIVHGISSLF</sequence>
<dbReference type="Pfam" id="PF07943">
    <property type="entry name" value="PBP5_C"/>
    <property type="match status" value="1"/>
</dbReference>
<keyword evidence="19" id="KW-1185">Reference proteome</keyword>
<dbReference type="InterPro" id="IPR015956">
    <property type="entry name" value="Peniciliin-bd_prot_C_sf"/>
</dbReference>
<evidence type="ECO:0000256" key="4">
    <source>
        <dbReference type="ARBA" id="ARBA00012448"/>
    </source>
</evidence>
<dbReference type="InterPro" id="IPR037167">
    <property type="entry name" value="Peptidase_S11_C_sf"/>
</dbReference>
<dbReference type="GO" id="GO:0008360">
    <property type="term" value="P:regulation of cell shape"/>
    <property type="evidence" value="ECO:0007669"/>
    <property type="project" value="UniProtKB-KW"/>
</dbReference>
<name>A0A940NYA8_9BACI</name>